<dbReference type="OrthoDB" id="2017693at2759"/>
<name>A0A4X1USU6_PIG</name>
<dbReference type="Ensembl" id="ENSSSCT00045067668.1">
    <property type="protein sequence ID" value="ENSSSCP00045048081.1"/>
    <property type="gene ID" value="ENSSSCG00045038937.1"/>
</dbReference>
<dbReference type="GO" id="GO:0010038">
    <property type="term" value="P:response to metal ion"/>
    <property type="evidence" value="ECO:0007669"/>
    <property type="project" value="InterPro"/>
</dbReference>
<evidence type="ECO:0000313" key="6">
    <source>
        <dbReference type="Proteomes" id="UP000314985"/>
    </source>
</evidence>
<reference evidence="5" key="2">
    <citation type="submission" date="2025-05" db="UniProtKB">
        <authorList>
            <consortium name="Ensembl"/>
        </authorList>
    </citation>
    <scope>IDENTIFICATION</scope>
</reference>
<dbReference type="CTD" id="77996"/>
<evidence type="ECO:0000256" key="1">
    <source>
        <dbReference type="ARBA" id="ARBA00010169"/>
    </source>
</evidence>
<feature type="compositionally biased region" description="Basic and acidic residues" evidence="3">
    <location>
        <begin position="32"/>
        <end position="50"/>
    </location>
</feature>
<evidence type="ECO:0000256" key="2">
    <source>
        <dbReference type="ARBA" id="ARBA00011233"/>
    </source>
</evidence>
<proteinExistence type="inferred from homology"/>
<accession>A0A4X1USU6</accession>
<comment type="subunit">
    <text evidence="2">Homotrimer.</text>
</comment>
<dbReference type="GeneID" id="102164650"/>
<dbReference type="FunFam" id="3.30.70.120:FF:000011">
    <property type="entry name" value="CutA divalent cation tolerance homolog-like"/>
    <property type="match status" value="1"/>
</dbReference>
<dbReference type="InterPro" id="IPR007889">
    <property type="entry name" value="HTH_Psq"/>
</dbReference>
<dbReference type="Ensembl" id="ENSSSCT00025022987.1">
    <property type="protein sequence ID" value="ENSSSCP00025009575.1"/>
    <property type="gene ID" value="ENSSSCG00025017054.1"/>
</dbReference>
<dbReference type="Pfam" id="PF03091">
    <property type="entry name" value="CutA1"/>
    <property type="match status" value="1"/>
</dbReference>
<dbReference type="PANTHER" id="PTHR23419:SF2">
    <property type="entry name" value="CUTA DIVALENT CATION TOLERANCE HOMOLOG-LIKE"/>
    <property type="match status" value="1"/>
</dbReference>
<organism evidence="5 6">
    <name type="scientific">Sus scrofa</name>
    <name type="common">Pig</name>
    <dbReference type="NCBI Taxonomy" id="9823"/>
    <lineage>
        <taxon>Eukaryota</taxon>
        <taxon>Metazoa</taxon>
        <taxon>Chordata</taxon>
        <taxon>Craniata</taxon>
        <taxon>Vertebrata</taxon>
        <taxon>Euteleostomi</taxon>
        <taxon>Mammalia</taxon>
        <taxon>Eutheria</taxon>
        <taxon>Laurasiatheria</taxon>
        <taxon>Artiodactyla</taxon>
        <taxon>Suina</taxon>
        <taxon>Suidae</taxon>
        <taxon>Sus</taxon>
    </lineage>
</organism>
<dbReference type="Proteomes" id="UP000694728">
    <property type="component" value="Unplaced"/>
</dbReference>
<dbReference type="Proteomes" id="UP000314985">
    <property type="component" value="Chromosome 1"/>
</dbReference>
<dbReference type="KEGG" id="ssc:102164650"/>
<evidence type="ECO:0000259" key="4">
    <source>
        <dbReference type="Pfam" id="PF04218"/>
    </source>
</evidence>
<dbReference type="Gene3D" id="3.30.70.120">
    <property type="match status" value="1"/>
</dbReference>
<dbReference type="PANTHER" id="PTHR23419">
    <property type="entry name" value="DIVALENT CATION TOLERANCE CUTA-RELATED"/>
    <property type="match status" value="1"/>
</dbReference>
<dbReference type="InterPro" id="IPR011322">
    <property type="entry name" value="N-reg_PII-like_a/b"/>
</dbReference>
<gene>
    <name evidence="5" type="primary">CUTAL</name>
</gene>
<dbReference type="SUPFAM" id="SSF54913">
    <property type="entry name" value="GlnB-like"/>
    <property type="match status" value="1"/>
</dbReference>
<sequence>MLRGRAGCHLGYGSVSSTVRCCGLFASFPPRGKAEEVPRKRSRENEDQPKVKRPCGRPPALKPGSQQWLKWRPLQLEQRLRPSGGMGVLLPGQRRFKRRRRVMALEDEMKILDNLEEGVSKGGVGRPLGVSQATTRILKQNEKAIRASIFRHLLQILTASFLTYPMLKTLSLQLLSLVTGSYVSGTYSIVFVNCPNEQIARDIARAILDKKLAASVNILPKASSLYFWNGEIEEATEILLIIKTKTSKVRLLSSYIRLVHPFEIPEIFSLPMDQGDVHYLKWLEEGMEEE</sequence>
<dbReference type="GO" id="GO:0003677">
    <property type="term" value="F:DNA binding"/>
    <property type="evidence" value="ECO:0007669"/>
    <property type="project" value="InterPro"/>
</dbReference>
<feature type="region of interest" description="Disordered" evidence="3">
    <location>
        <begin position="32"/>
        <end position="65"/>
    </location>
</feature>
<reference evidence="5 6" key="1">
    <citation type="submission" date="2017-08" db="EMBL/GenBank/DDBJ databases">
        <title>USMARCv1.0.</title>
        <authorList>
            <person name="Hannum G.I."/>
            <person name="Koren S."/>
            <person name="Schroeder S.G."/>
            <person name="Chin S.C."/>
            <person name="Nonneman D.J."/>
            <person name="Becker S.A."/>
            <person name="Rosen B.D."/>
            <person name="Bickhart D.M."/>
            <person name="Putnam N.H."/>
            <person name="Green R.E."/>
            <person name="Tuggle C.K."/>
            <person name="Liu H."/>
            <person name="Rohrer G.A."/>
            <person name="Warr A."/>
            <person name="Hall R."/>
            <person name="Kim K."/>
            <person name="Hume D.A."/>
            <person name="Talbot R."/>
            <person name="Chow W."/>
            <person name="Howe K."/>
            <person name="Schwartz A.S."/>
            <person name="Watson M."/>
            <person name="Archibald A.L."/>
            <person name="Phillippy A.M."/>
            <person name="Smith T.P.L."/>
        </authorList>
    </citation>
    <scope>NUCLEOTIDE SEQUENCE [LARGE SCALE GENOMIC DNA]</scope>
</reference>
<feature type="domain" description="HTH psq-type" evidence="4">
    <location>
        <begin position="97"/>
        <end position="149"/>
    </location>
</feature>
<dbReference type="Proteomes" id="UP000694727">
    <property type="component" value="Unplaced"/>
</dbReference>
<dbReference type="Ensembl" id="ENSSSCT00070037897.1">
    <property type="protein sequence ID" value="ENSSSCP00070031697.1"/>
    <property type="gene ID" value="ENSSSCG00070019195.1"/>
</dbReference>
<comment type="similarity">
    <text evidence="1">Belongs to the CutA family.</text>
</comment>
<dbReference type="InterPro" id="IPR004323">
    <property type="entry name" value="Ion_tolerance_CutA"/>
</dbReference>
<evidence type="ECO:0000313" key="5">
    <source>
        <dbReference type="Ensembl" id="ENSSSCP00070031697.1"/>
    </source>
</evidence>
<dbReference type="Pfam" id="PF04218">
    <property type="entry name" value="CENP-B_N"/>
    <property type="match status" value="1"/>
</dbReference>
<dbReference type="InterPro" id="IPR015867">
    <property type="entry name" value="N-reg_PII/ATP_PRibTrfase_C"/>
</dbReference>
<protein>
    <submittedName>
        <fullName evidence="5">Protein CutA homolog</fullName>
    </submittedName>
</protein>
<dbReference type="AlphaFoldDB" id="A0A4X1USU6"/>
<evidence type="ECO:0000256" key="3">
    <source>
        <dbReference type="SAM" id="MobiDB-lite"/>
    </source>
</evidence>